<proteinExistence type="predicted"/>
<protein>
    <submittedName>
        <fullName evidence="2">Volume-regulated anion channel subunit LRRC8A</fullName>
    </submittedName>
</protein>
<feature type="compositionally biased region" description="Low complexity" evidence="1">
    <location>
        <begin position="16"/>
        <end position="30"/>
    </location>
</feature>
<sequence>MSVQREKGPAPQGPCLLSAQLSPAQAPAPAKGQAWLSRGSWARGLPRGPAAGHPPAALAQACSLSALQSRSFTSGGRVLNRSSSTTRPLRLSRGHSPSSTGRHSSRLPRSSIWVRLVSSPTREGSDCSTLLPRCRARSFRHWKSSGGSASIRLAVTARFWRFCRRPMSAGRKVRLLWLRSR</sequence>
<organism evidence="2">
    <name type="scientific">Sus scrofa</name>
    <name type="common">Pig</name>
    <dbReference type="NCBI Taxonomy" id="9823"/>
    <lineage>
        <taxon>Eukaryota</taxon>
        <taxon>Metazoa</taxon>
        <taxon>Chordata</taxon>
        <taxon>Craniata</taxon>
        <taxon>Vertebrata</taxon>
        <taxon>Euteleostomi</taxon>
        <taxon>Mammalia</taxon>
        <taxon>Eutheria</taxon>
        <taxon>Laurasiatheria</taxon>
        <taxon>Artiodactyla</taxon>
        <taxon>Suina</taxon>
        <taxon>Suidae</taxon>
        <taxon>Sus</taxon>
    </lineage>
</organism>
<name>A0A480HJF4_PIG</name>
<feature type="region of interest" description="Disordered" evidence="1">
    <location>
        <begin position="1"/>
        <end position="35"/>
    </location>
</feature>
<reference evidence="2" key="1">
    <citation type="journal article" date="2019" name="PeerJ">
        <title>Genes of the pig, Sus scrofa, reconstructed with EvidentialGene.</title>
        <authorList>
            <person name="Gilbert D.G."/>
        </authorList>
    </citation>
    <scope>NUCLEOTIDE SEQUENCE</scope>
</reference>
<dbReference type="AlphaFoldDB" id="A0A480HJF4"/>
<accession>A0A480HJF4</accession>
<feature type="compositionally biased region" description="Low complexity" evidence="1">
    <location>
        <begin position="81"/>
        <end position="91"/>
    </location>
</feature>
<evidence type="ECO:0000313" key="2">
    <source>
        <dbReference type="EMBL" id="HDA24369.1"/>
    </source>
</evidence>
<evidence type="ECO:0000256" key="1">
    <source>
        <dbReference type="SAM" id="MobiDB-lite"/>
    </source>
</evidence>
<dbReference type="EMBL" id="DQIR01068893">
    <property type="protein sequence ID" value="HDA24369.1"/>
    <property type="molecule type" value="Transcribed_RNA"/>
</dbReference>
<feature type="region of interest" description="Disordered" evidence="1">
    <location>
        <begin position="75"/>
        <end position="106"/>
    </location>
</feature>
<dbReference type="EMBL" id="DQIR01328890">
    <property type="protein sequence ID" value="HDC84298.1"/>
    <property type="molecule type" value="Transcribed_RNA"/>
</dbReference>